<organism evidence="1 2">
    <name type="scientific">Linderina macrospora</name>
    <dbReference type="NCBI Taxonomy" id="4868"/>
    <lineage>
        <taxon>Eukaryota</taxon>
        <taxon>Fungi</taxon>
        <taxon>Fungi incertae sedis</taxon>
        <taxon>Zoopagomycota</taxon>
        <taxon>Kickxellomycotina</taxon>
        <taxon>Kickxellomycetes</taxon>
        <taxon>Kickxellales</taxon>
        <taxon>Kickxellaceae</taxon>
        <taxon>Linderina</taxon>
    </lineage>
</organism>
<evidence type="ECO:0000313" key="2">
    <source>
        <dbReference type="Proteomes" id="UP001150603"/>
    </source>
</evidence>
<sequence length="83" mass="9766">MTFDISLYLLDKTYIAKNHPLALKYAHARFDIYTPDGHPPPDSYATTFLSWTLHWRIKHGNEPFRQDILTAVRKARYALMDDN</sequence>
<feature type="non-terminal residue" evidence="1">
    <location>
        <position position="83"/>
    </location>
</feature>
<keyword evidence="2" id="KW-1185">Reference proteome</keyword>
<accession>A0ACC1J2R4</accession>
<protein>
    <submittedName>
        <fullName evidence="1">Uncharacterized protein</fullName>
    </submittedName>
</protein>
<dbReference type="Proteomes" id="UP001150603">
    <property type="component" value="Unassembled WGS sequence"/>
</dbReference>
<evidence type="ECO:0000313" key="1">
    <source>
        <dbReference type="EMBL" id="KAJ1935261.1"/>
    </source>
</evidence>
<name>A0ACC1J2R4_9FUNG</name>
<gene>
    <name evidence="1" type="ORF">FBU59_005444</name>
</gene>
<comment type="caution">
    <text evidence="1">The sequence shown here is derived from an EMBL/GenBank/DDBJ whole genome shotgun (WGS) entry which is preliminary data.</text>
</comment>
<dbReference type="EMBL" id="JANBPW010004319">
    <property type="protein sequence ID" value="KAJ1935261.1"/>
    <property type="molecule type" value="Genomic_DNA"/>
</dbReference>
<reference evidence="1" key="1">
    <citation type="submission" date="2022-07" db="EMBL/GenBank/DDBJ databases">
        <title>Phylogenomic reconstructions and comparative analyses of Kickxellomycotina fungi.</title>
        <authorList>
            <person name="Reynolds N.K."/>
            <person name="Stajich J.E."/>
            <person name="Barry K."/>
            <person name="Grigoriev I.V."/>
            <person name="Crous P."/>
            <person name="Smith M.E."/>
        </authorList>
    </citation>
    <scope>NUCLEOTIDE SEQUENCE</scope>
    <source>
        <strain evidence="1">NRRL 5244</strain>
    </source>
</reference>
<proteinExistence type="predicted"/>